<proteinExistence type="predicted"/>
<organism evidence="2 3">
    <name type="scientific">Rhizobium grahamii</name>
    <dbReference type="NCBI Taxonomy" id="1120045"/>
    <lineage>
        <taxon>Bacteria</taxon>
        <taxon>Pseudomonadati</taxon>
        <taxon>Pseudomonadota</taxon>
        <taxon>Alphaproteobacteria</taxon>
        <taxon>Hyphomicrobiales</taxon>
        <taxon>Rhizobiaceae</taxon>
        <taxon>Rhizobium/Agrobacterium group</taxon>
        <taxon>Rhizobium</taxon>
    </lineage>
</organism>
<evidence type="ECO:0000313" key="3">
    <source>
        <dbReference type="Proteomes" id="UP000254939"/>
    </source>
</evidence>
<protein>
    <recommendedName>
        <fullName evidence="4">SyrB-like regulator</fullName>
    </recommendedName>
</protein>
<gene>
    <name evidence="2" type="ORF">B5K06_30250</name>
</gene>
<reference evidence="2 3" key="1">
    <citation type="submission" date="2017-03" db="EMBL/GenBank/DDBJ databases">
        <title>Genome analysis of Rhizobial strains effectives or ineffectives for nitrogen fixation isolated from bean seeds.</title>
        <authorList>
            <person name="Peralta H."/>
            <person name="Aguilar-Vera A."/>
            <person name="Mora Y."/>
            <person name="Vargas-Lagunas C."/>
            <person name="Girard L."/>
            <person name="Mora J."/>
        </authorList>
    </citation>
    <scope>NUCLEOTIDE SEQUENCE [LARGE SCALE GENOMIC DNA]</scope>
    <source>
        <strain evidence="2 3">CCGM3</strain>
    </source>
</reference>
<comment type="caution">
    <text evidence="2">The sequence shown here is derived from an EMBL/GenBank/DDBJ whole genome shotgun (WGS) entry which is preliminary data.</text>
</comment>
<accession>A0A370KFR1</accession>
<feature type="region of interest" description="Disordered" evidence="1">
    <location>
        <begin position="1"/>
        <end position="105"/>
    </location>
</feature>
<dbReference type="EMBL" id="NAAC01000043">
    <property type="protein sequence ID" value="RDJ03281.1"/>
    <property type="molecule type" value="Genomic_DNA"/>
</dbReference>
<sequence>MADENNTGSPSDGGTTAAPTDVAPQKKQRGPRKKAAIEVTGAATPLAKSPKGTRRKRGEQVGEAKPASVETSVAAKDKSGAAVKGPRKYGSAKQGRQPGTVSASASDEFADLIQLEEENKKLRKSLAEKLRSENADLRKRLGLN</sequence>
<name>A0A370KFR1_9HYPH</name>
<evidence type="ECO:0008006" key="4">
    <source>
        <dbReference type="Google" id="ProtNLM"/>
    </source>
</evidence>
<dbReference type="RefSeq" id="WP_016555988.1">
    <property type="nucleotide sequence ID" value="NZ_KZ857269.1"/>
</dbReference>
<feature type="compositionally biased region" description="Polar residues" evidence="1">
    <location>
        <begin position="1"/>
        <end position="18"/>
    </location>
</feature>
<dbReference type="Proteomes" id="UP000254939">
    <property type="component" value="Unassembled WGS sequence"/>
</dbReference>
<dbReference type="AlphaFoldDB" id="A0A370KFR1"/>
<dbReference type="OrthoDB" id="8454019at2"/>
<evidence type="ECO:0000256" key="1">
    <source>
        <dbReference type="SAM" id="MobiDB-lite"/>
    </source>
</evidence>
<evidence type="ECO:0000313" key="2">
    <source>
        <dbReference type="EMBL" id="RDJ03281.1"/>
    </source>
</evidence>